<dbReference type="GO" id="GO:0016705">
    <property type="term" value="F:oxidoreductase activity, acting on paired donors, with incorporation or reduction of molecular oxygen"/>
    <property type="evidence" value="ECO:0007669"/>
    <property type="project" value="InterPro"/>
</dbReference>
<dbReference type="InterPro" id="IPR001128">
    <property type="entry name" value="Cyt_P450"/>
</dbReference>
<dbReference type="PANTHER" id="PTHR24305">
    <property type="entry name" value="CYTOCHROME P450"/>
    <property type="match status" value="1"/>
</dbReference>
<evidence type="ECO:0000256" key="1">
    <source>
        <dbReference type="ARBA" id="ARBA00001971"/>
    </source>
</evidence>
<dbReference type="PRINTS" id="PR00463">
    <property type="entry name" value="EP450I"/>
</dbReference>
<evidence type="ECO:0000256" key="4">
    <source>
        <dbReference type="ARBA" id="ARBA00022723"/>
    </source>
</evidence>
<dbReference type="GeneID" id="73326864"/>
<dbReference type="AlphaFoldDB" id="A0AA37LC18"/>
<evidence type="ECO:0000256" key="9">
    <source>
        <dbReference type="RuleBase" id="RU000461"/>
    </source>
</evidence>
<keyword evidence="5 9" id="KW-0560">Oxidoreductase</keyword>
<evidence type="ECO:0000256" key="6">
    <source>
        <dbReference type="ARBA" id="ARBA00023004"/>
    </source>
</evidence>
<keyword evidence="11" id="KW-1185">Reference proteome</keyword>
<comment type="similarity">
    <text evidence="2 9">Belongs to the cytochrome P450 family.</text>
</comment>
<dbReference type="PROSITE" id="PS00086">
    <property type="entry name" value="CYTOCHROME_P450"/>
    <property type="match status" value="1"/>
</dbReference>
<keyword evidence="7 9" id="KW-0503">Monooxygenase</keyword>
<evidence type="ECO:0000256" key="7">
    <source>
        <dbReference type="ARBA" id="ARBA00023033"/>
    </source>
</evidence>
<keyword evidence="4 8" id="KW-0479">Metal-binding</keyword>
<comment type="caution">
    <text evidence="10">The sequence shown here is derived from an EMBL/GenBank/DDBJ whole genome shotgun (WGS) entry which is preliminary data.</text>
</comment>
<dbReference type="RefSeq" id="XP_049128231.1">
    <property type="nucleotide sequence ID" value="XM_049272274.1"/>
</dbReference>
<evidence type="ECO:0000313" key="11">
    <source>
        <dbReference type="Proteomes" id="UP001055115"/>
    </source>
</evidence>
<evidence type="ECO:0000256" key="2">
    <source>
        <dbReference type="ARBA" id="ARBA00010617"/>
    </source>
</evidence>
<feature type="binding site" description="axial binding residue" evidence="8">
    <location>
        <position position="456"/>
    </location>
    <ligand>
        <name>heme</name>
        <dbReference type="ChEBI" id="CHEBI:30413"/>
    </ligand>
    <ligandPart>
        <name>Fe</name>
        <dbReference type="ChEBI" id="CHEBI:18248"/>
    </ligandPart>
</feature>
<dbReference type="PANTHER" id="PTHR24305:SF230">
    <property type="entry name" value="P450, PUTATIVE (EUROFUNG)-RELATED"/>
    <property type="match status" value="1"/>
</dbReference>
<dbReference type="Gene3D" id="1.10.630.10">
    <property type="entry name" value="Cytochrome P450"/>
    <property type="match status" value="1"/>
</dbReference>
<dbReference type="CDD" id="cd11058">
    <property type="entry name" value="CYP60B-like"/>
    <property type="match status" value="1"/>
</dbReference>
<name>A0AA37LC18_9PEZI</name>
<keyword evidence="3 8" id="KW-0349">Heme</keyword>
<dbReference type="GO" id="GO:0020037">
    <property type="term" value="F:heme binding"/>
    <property type="evidence" value="ECO:0007669"/>
    <property type="project" value="InterPro"/>
</dbReference>
<proteinExistence type="inferred from homology"/>
<dbReference type="InterPro" id="IPR017972">
    <property type="entry name" value="Cyt_P450_CS"/>
</dbReference>
<evidence type="ECO:0000256" key="5">
    <source>
        <dbReference type="ARBA" id="ARBA00023002"/>
    </source>
</evidence>
<dbReference type="SUPFAM" id="SSF48264">
    <property type="entry name" value="Cytochrome P450"/>
    <property type="match status" value="1"/>
</dbReference>
<protein>
    <submittedName>
        <fullName evidence="10">Cytochrome P450 monooxygenase aclL</fullName>
    </submittedName>
</protein>
<sequence length="512" mass="58482">MTGNAQFLFPTLPHLTVGVVLQSIVALGHLYILGRCLYNIYFHPLSTYPGPKLWATSRIPWTYHSIGGHLPDEVYQLHKQYGPIVRIAPDELSYTSGTAWKAIYGARNPEFSKCLDGRGVAGPTSQLKGPNINMVVSEPVRHGRLRRAIAPAFSERALRGQEEFIQHHSDKLIGQLRRAVRNKPDEPQNLTRWYSLAAFDIISDLAFGKPAGCLDSFDQPWIQVLGNRTRSLVWMQLAMHYQVEWLLDAFSPKGTMEARRKHRLLTERKVEERIANPNGKDRRDFMSYIIENESERLTNEELNQMASSFIVAGSGTSATAMSGISYFIGRDRTRYNRLVQEIRTAFATEKEITLESTARLPYLRAVIEETLRLYPPSPSTFPRWVPFREGVELDGCWVPHGTAVGVHPYSAHRMEDNFRDALEFVPERWLDQTGGTKYASDDKAAMKPFSFGTRDCVGKNLAYAEIRIIMTKLLWNVDFELVNPSEAWIEKQSTFLMWEKGPLYVKLRPRIM</sequence>
<gene>
    <name evidence="10" type="ORF">ColSpa_06062</name>
</gene>
<dbReference type="InterPro" id="IPR036396">
    <property type="entry name" value="Cyt_P450_sf"/>
</dbReference>
<dbReference type="EMBL" id="BQXU01000014">
    <property type="protein sequence ID" value="GKT45881.1"/>
    <property type="molecule type" value="Genomic_DNA"/>
</dbReference>
<evidence type="ECO:0000256" key="3">
    <source>
        <dbReference type="ARBA" id="ARBA00022617"/>
    </source>
</evidence>
<dbReference type="Proteomes" id="UP001055115">
    <property type="component" value="Unassembled WGS sequence"/>
</dbReference>
<evidence type="ECO:0000256" key="8">
    <source>
        <dbReference type="PIRSR" id="PIRSR602401-1"/>
    </source>
</evidence>
<dbReference type="InterPro" id="IPR050121">
    <property type="entry name" value="Cytochrome_P450_monoxygenase"/>
</dbReference>
<reference evidence="10 11" key="1">
    <citation type="submission" date="2022-03" db="EMBL/GenBank/DDBJ databases">
        <title>Genome data of Colletotrichum spp.</title>
        <authorList>
            <person name="Utami Y.D."/>
            <person name="Hiruma K."/>
        </authorList>
    </citation>
    <scope>NUCLEOTIDE SEQUENCE [LARGE SCALE GENOMIC DNA]</scope>
    <source>
        <strain evidence="10 11">MAFF 239500</strain>
    </source>
</reference>
<dbReference type="PRINTS" id="PR00385">
    <property type="entry name" value="P450"/>
</dbReference>
<organism evidence="10 11">
    <name type="scientific">Colletotrichum spaethianum</name>
    <dbReference type="NCBI Taxonomy" id="700344"/>
    <lineage>
        <taxon>Eukaryota</taxon>
        <taxon>Fungi</taxon>
        <taxon>Dikarya</taxon>
        <taxon>Ascomycota</taxon>
        <taxon>Pezizomycotina</taxon>
        <taxon>Sordariomycetes</taxon>
        <taxon>Hypocreomycetidae</taxon>
        <taxon>Glomerellales</taxon>
        <taxon>Glomerellaceae</taxon>
        <taxon>Colletotrichum</taxon>
        <taxon>Colletotrichum spaethianum species complex</taxon>
    </lineage>
</organism>
<evidence type="ECO:0000313" key="10">
    <source>
        <dbReference type="EMBL" id="GKT45881.1"/>
    </source>
</evidence>
<dbReference type="Pfam" id="PF00067">
    <property type="entry name" value="p450"/>
    <property type="match status" value="1"/>
</dbReference>
<dbReference type="GO" id="GO:0004497">
    <property type="term" value="F:monooxygenase activity"/>
    <property type="evidence" value="ECO:0007669"/>
    <property type="project" value="UniProtKB-KW"/>
</dbReference>
<accession>A0AA37LC18</accession>
<dbReference type="InterPro" id="IPR002401">
    <property type="entry name" value="Cyt_P450_E_grp-I"/>
</dbReference>
<keyword evidence="6 8" id="KW-0408">Iron</keyword>
<dbReference type="GO" id="GO:0005506">
    <property type="term" value="F:iron ion binding"/>
    <property type="evidence" value="ECO:0007669"/>
    <property type="project" value="InterPro"/>
</dbReference>
<comment type="cofactor">
    <cofactor evidence="1 8">
        <name>heme</name>
        <dbReference type="ChEBI" id="CHEBI:30413"/>
    </cofactor>
</comment>